<dbReference type="Proteomes" id="UP000501690">
    <property type="component" value="Linkage Group LG3"/>
</dbReference>
<evidence type="ECO:0000313" key="1">
    <source>
        <dbReference type="EMBL" id="QCD86033.1"/>
    </source>
</evidence>
<dbReference type="PANTHER" id="PTHR47170">
    <property type="entry name" value="MALONYL-COA ACP TRANSACYLASE, ACP-BINDING"/>
    <property type="match status" value="1"/>
</dbReference>
<dbReference type="InterPro" id="IPR016035">
    <property type="entry name" value="Acyl_Trfase/lysoPLipase"/>
</dbReference>
<name>A0A4D6LC13_VIGUN</name>
<gene>
    <name evidence="1" type="ORF">DEO72_LG3g554</name>
</gene>
<dbReference type="PANTHER" id="PTHR47170:SF2">
    <property type="entry name" value="MALONYL-COA:ACP TRANSACYLASE (MAT) DOMAIN-CONTAINING PROTEIN"/>
    <property type="match status" value="1"/>
</dbReference>
<evidence type="ECO:0000313" key="2">
    <source>
        <dbReference type="Proteomes" id="UP000501690"/>
    </source>
</evidence>
<dbReference type="AlphaFoldDB" id="A0A4D6LC13"/>
<dbReference type="GO" id="GO:0016787">
    <property type="term" value="F:hydrolase activity"/>
    <property type="evidence" value="ECO:0007669"/>
    <property type="project" value="UniProtKB-KW"/>
</dbReference>
<keyword evidence="1" id="KW-0808">Transferase</keyword>
<keyword evidence="2" id="KW-1185">Reference proteome</keyword>
<keyword evidence="1" id="KW-0378">Hydrolase</keyword>
<dbReference type="SUPFAM" id="SSF52151">
    <property type="entry name" value="FabD/lysophospholipase-like"/>
    <property type="match status" value="1"/>
</dbReference>
<dbReference type="InterPro" id="IPR001227">
    <property type="entry name" value="Ac_transferase_dom_sf"/>
</dbReference>
<dbReference type="InterPro" id="IPR052760">
    <property type="entry name" value="Mitochondrial_malonyltrans"/>
</dbReference>
<protein>
    <submittedName>
        <fullName evidence="1">Acyl transferase/acyl hydrolase/lysophospholipase</fullName>
    </submittedName>
</protein>
<sequence>MQKSLTTSANPLCVAPPVTVTSLFRLSPYHRRCHHDPLTTVAALPSLVLYLHFSVSTESQPSVHQSLFADYKPSILFLFPGQGAQAVGMGKEAQNVPAAALLFSKANDILGFDLLDICINGPKEKLDSTVISQNKGK</sequence>
<proteinExistence type="predicted"/>
<dbReference type="GO" id="GO:0016740">
    <property type="term" value="F:transferase activity"/>
    <property type="evidence" value="ECO:0007669"/>
    <property type="project" value="UniProtKB-KW"/>
</dbReference>
<reference evidence="1 2" key="1">
    <citation type="submission" date="2019-04" db="EMBL/GenBank/DDBJ databases">
        <title>An improved genome assembly and genetic linkage map for asparagus bean, Vigna unguiculata ssp. sesquipedialis.</title>
        <authorList>
            <person name="Xia Q."/>
            <person name="Zhang R."/>
            <person name="Dong Y."/>
        </authorList>
    </citation>
    <scope>NUCLEOTIDE SEQUENCE [LARGE SCALE GENOMIC DNA]</scope>
    <source>
        <tissue evidence="1">Leaf</tissue>
    </source>
</reference>
<dbReference type="EMBL" id="CP039347">
    <property type="protein sequence ID" value="QCD86033.1"/>
    <property type="molecule type" value="Genomic_DNA"/>
</dbReference>
<dbReference type="Gene3D" id="3.40.366.10">
    <property type="entry name" value="Malonyl-Coenzyme A Acyl Carrier Protein, domain 2"/>
    <property type="match status" value="1"/>
</dbReference>
<organism evidence="1 2">
    <name type="scientific">Vigna unguiculata</name>
    <name type="common">Cowpea</name>
    <dbReference type="NCBI Taxonomy" id="3917"/>
    <lineage>
        <taxon>Eukaryota</taxon>
        <taxon>Viridiplantae</taxon>
        <taxon>Streptophyta</taxon>
        <taxon>Embryophyta</taxon>
        <taxon>Tracheophyta</taxon>
        <taxon>Spermatophyta</taxon>
        <taxon>Magnoliopsida</taxon>
        <taxon>eudicotyledons</taxon>
        <taxon>Gunneridae</taxon>
        <taxon>Pentapetalae</taxon>
        <taxon>rosids</taxon>
        <taxon>fabids</taxon>
        <taxon>Fabales</taxon>
        <taxon>Fabaceae</taxon>
        <taxon>Papilionoideae</taxon>
        <taxon>50 kb inversion clade</taxon>
        <taxon>NPAAA clade</taxon>
        <taxon>indigoferoid/millettioid clade</taxon>
        <taxon>Phaseoleae</taxon>
        <taxon>Vigna</taxon>
    </lineage>
</organism>
<accession>A0A4D6LC13</accession>